<proteinExistence type="predicted"/>
<comment type="caution">
    <text evidence="2">The sequence shown here is derived from an EMBL/GenBank/DDBJ whole genome shotgun (WGS) entry which is preliminary data.</text>
</comment>
<gene>
    <name evidence="2" type="ORF">Adu01nite_90020</name>
</gene>
<dbReference type="Proteomes" id="UP000637628">
    <property type="component" value="Unassembled WGS sequence"/>
</dbReference>
<organism evidence="2 3">
    <name type="scientific">Paractinoplanes durhamensis</name>
    <dbReference type="NCBI Taxonomy" id="113563"/>
    <lineage>
        <taxon>Bacteria</taxon>
        <taxon>Bacillati</taxon>
        <taxon>Actinomycetota</taxon>
        <taxon>Actinomycetes</taxon>
        <taxon>Micromonosporales</taxon>
        <taxon>Micromonosporaceae</taxon>
        <taxon>Paractinoplanes</taxon>
    </lineage>
</organism>
<dbReference type="InterPro" id="IPR018649">
    <property type="entry name" value="SHOCT"/>
</dbReference>
<evidence type="ECO:0000313" key="3">
    <source>
        <dbReference type="Proteomes" id="UP000637628"/>
    </source>
</evidence>
<dbReference type="EMBL" id="BOML01000087">
    <property type="protein sequence ID" value="GIE07652.1"/>
    <property type="molecule type" value="Genomic_DNA"/>
</dbReference>
<accession>A0ABQ3ZCU2</accession>
<evidence type="ECO:0000259" key="1">
    <source>
        <dbReference type="Pfam" id="PF09851"/>
    </source>
</evidence>
<protein>
    <recommendedName>
        <fullName evidence="1">SHOCT domain-containing protein</fullName>
    </recommendedName>
</protein>
<keyword evidence="3" id="KW-1185">Reference proteome</keyword>
<reference evidence="2 3" key="1">
    <citation type="submission" date="2021-01" db="EMBL/GenBank/DDBJ databases">
        <title>Whole genome shotgun sequence of Actinoplanes durhamensis NBRC 14914.</title>
        <authorList>
            <person name="Komaki H."/>
            <person name="Tamura T."/>
        </authorList>
    </citation>
    <scope>NUCLEOTIDE SEQUENCE [LARGE SCALE GENOMIC DNA]</scope>
    <source>
        <strain evidence="2 3">NBRC 14914</strain>
    </source>
</reference>
<sequence length="68" mass="7375">MITRRQMDAFDPLRIAVERAIVASCNHFGPAGMPVSVADELAKLSALHQQGALSEVEFEQAKARLLAP</sequence>
<feature type="domain" description="SHOCT" evidence="1">
    <location>
        <begin position="39"/>
        <end position="66"/>
    </location>
</feature>
<name>A0ABQ3ZCU2_9ACTN</name>
<dbReference type="Pfam" id="PF09851">
    <property type="entry name" value="SHOCT"/>
    <property type="match status" value="1"/>
</dbReference>
<evidence type="ECO:0000313" key="2">
    <source>
        <dbReference type="EMBL" id="GIE07652.1"/>
    </source>
</evidence>